<evidence type="ECO:0000313" key="3">
    <source>
        <dbReference type="EMBL" id="KAK0591757.1"/>
    </source>
</evidence>
<evidence type="ECO:0000256" key="1">
    <source>
        <dbReference type="SAM" id="MobiDB-lite"/>
    </source>
</evidence>
<feature type="compositionally biased region" description="Basic residues" evidence="1">
    <location>
        <begin position="32"/>
        <end position="44"/>
    </location>
</feature>
<protein>
    <submittedName>
        <fullName evidence="3">Uncharacterized protein</fullName>
    </submittedName>
</protein>
<feature type="transmembrane region" description="Helical" evidence="2">
    <location>
        <begin position="92"/>
        <end position="119"/>
    </location>
</feature>
<sequence>MATKTLIVATARTTDVRTMRRPSVSRSEKVRPTRTTKVGRRGRRAASSTEDGERRSRSAVSIWATDGERRSVLGDGRRPGSRSTSLSLPFSLFFLSLLFFTFDRLVLLMVGSTLTINLLMGRPSETSLEVDVSVFVGGTIVGQTDDANIGQPSVITPRAVPKVAVPAV</sequence>
<accession>A0AA39SCK8</accession>
<keyword evidence="4" id="KW-1185">Reference proteome</keyword>
<reference evidence="3" key="2">
    <citation type="submission" date="2023-06" db="EMBL/GenBank/DDBJ databases">
        <authorList>
            <person name="Swenson N.G."/>
            <person name="Wegrzyn J.L."/>
            <person name="Mcevoy S.L."/>
        </authorList>
    </citation>
    <scope>NUCLEOTIDE SEQUENCE</scope>
    <source>
        <strain evidence="3">NS2018</strain>
        <tissue evidence="3">Leaf</tissue>
    </source>
</reference>
<keyword evidence="2" id="KW-1133">Transmembrane helix</keyword>
<proteinExistence type="predicted"/>
<reference evidence="3" key="1">
    <citation type="journal article" date="2022" name="Plant J.">
        <title>Strategies of tolerance reflected in two North American maple genomes.</title>
        <authorList>
            <person name="McEvoy S.L."/>
            <person name="Sezen U.U."/>
            <person name="Trouern-Trend A."/>
            <person name="McMahon S.M."/>
            <person name="Schaberg P.G."/>
            <person name="Yang J."/>
            <person name="Wegrzyn J.L."/>
            <person name="Swenson N.G."/>
        </authorList>
    </citation>
    <scope>NUCLEOTIDE SEQUENCE</scope>
    <source>
        <strain evidence="3">NS2018</strain>
    </source>
</reference>
<feature type="region of interest" description="Disordered" evidence="1">
    <location>
        <begin position="10"/>
        <end position="59"/>
    </location>
</feature>
<dbReference type="Proteomes" id="UP001168877">
    <property type="component" value="Unassembled WGS sequence"/>
</dbReference>
<evidence type="ECO:0000313" key="4">
    <source>
        <dbReference type="Proteomes" id="UP001168877"/>
    </source>
</evidence>
<dbReference type="AlphaFoldDB" id="A0AA39SCK8"/>
<keyword evidence="2" id="KW-0472">Membrane</keyword>
<organism evidence="3 4">
    <name type="scientific">Acer saccharum</name>
    <name type="common">Sugar maple</name>
    <dbReference type="NCBI Taxonomy" id="4024"/>
    <lineage>
        <taxon>Eukaryota</taxon>
        <taxon>Viridiplantae</taxon>
        <taxon>Streptophyta</taxon>
        <taxon>Embryophyta</taxon>
        <taxon>Tracheophyta</taxon>
        <taxon>Spermatophyta</taxon>
        <taxon>Magnoliopsida</taxon>
        <taxon>eudicotyledons</taxon>
        <taxon>Gunneridae</taxon>
        <taxon>Pentapetalae</taxon>
        <taxon>rosids</taxon>
        <taxon>malvids</taxon>
        <taxon>Sapindales</taxon>
        <taxon>Sapindaceae</taxon>
        <taxon>Hippocastanoideae</taxon>
        <taxon>Acereae</taxon>
        <taxon>Acer</taxon>
    </lineage>
</organism>
<evidence type="ECO:0000256" key="2">
    <source>
        <dbReference type="SAM" id="Phobius"/>
    </source>
</evidence>
<name>A0AA39SCK8_ACESA</name>
<comment type="caution">
    <text evidence="3">The sequence shown here is derived from an EMBL/GenBank/DDBJ whole genome shotgun (WGS) entry which is preliminary data.</text>
</comment>
<keyword evidence="2" id="KW-0812">Transmembrane</keyword>
<gene>
    <name evidence="3" type="ORF">LWI29_007446</name>
</gene>
<dbReference type="EMBL" id="JAUESC010000380">
    <property type="protein sequence ID" value="KAK0591757.1"/>
    <property type="molecule type" value="Genomic_DNA"/>
</dbReference>